<protein>
    <recommendedName>
        <fullName evidence="9">Peptidase A1 domain-containing protein</fullName>
    </recommendedName>
</protein>
<gene>
    <name evidence="10" type="ORF">ERUC_LOCUS27139</name>
</gene>
<evidence type="ECO:0000256" key="7">
    <source>
        <dbReference type="ARBA" id="ARBA00023180"/>
    </source>
</evidence>
<evidence type="ECO:0000256" key="4">
    <source>
        <dbReference type="ARBA" id="ARBA00022670"/>
    </source>
</evidence>
<dbReference type="InterPro" id="IPR034161">
    <property type="entry name" value="Pepsin-like_plant"/>
</dbReference>
<dbReference type="Pfam" id="PF14541">
    <property type="entry name" value="TAXi_C"/>
    <property type="match status" value="1"/>
</dbReference>
<comment type="similarity">
    <text evidence="2">Belongs to the peptidase A1 family.</text>
</comment>
<dbReference type="Pfam" id="PF14543">
    <property type="entry name" value="TAXi_N"/>
    <property type="match status" value="1"/>
</dbReference>
<dbReference type="InterPro" id="IPR033121">
    <property type="entry name" value="PEPTIDASE_A1"/>
</dbReference>
<dbReference type="PANTHER" id="PTHR47967:SF110">
    <property type="entry name" value="PEPTIDASE A1 DOMAIN-CONTAINING PROTEIN"/>
    <property type="match status" value="1"/>
</dbReference>
<reference evidence="10 11" key="1">
    <citation type="submission" date="2022-03" db="EMBL/GenBank/DDBJ databases">
        <authorList>
            <person name="Macdonald S."/>
            <person name="Ahmed S."/>
            <person name="Newling K."/>
        </authorList>
    </citation>
    <scope>NUCLEOTIDE SEQUENCE [LARGE SCALE GENOMIC DNA]</scope>
</reference>
<sequence length="387" mass="42413">MMSTAHFIQIFTFFLITATVLSSSAPSGFSIDLFQRRSNNTHELGSSPYADTVFDSYGYLMKLQIGTPPVEIEAILGTGSEIMWTNCLPCSNCVKPSGTVVFDPSKSSTYKERICDGKSCPYEMAYSNKSYTKGTFATETIRIKSTSGKPYVMPGTTFGCSHNSSVDFKTVPSGIVGLNWGSFSLLSQMGEDMLGLMSYCFSGERGTSKLNFGSNAIVSGDGTVAANMLRKKEAYSMYYLNLDAVSVGKVRVETLGTPFHATNGNIFIDSGTTYTYLPDSYCNKVRAAVENVVKAERVAAPDNMLCYRTTNMDLFPVITMHFQGGADLVLDKYNTFIINNGKFICLIIFCRPRAVFGNRAQNNFLVGYDTSSQLVSFKPTNCSALWS</sequence>
<evidence type="ECO:0000256" key="6">
    <source>
        <dbReference type="ARBA" id="ARBA00022801"/>
    </source>
</evidence>
<keyword evidence="6" id="KW-0378">Hydrolase</keyword>
<keyword evidence="4" id="KW-0645">Protease</keyword>
<keyword evidence="3" id="KW-0964">Secreted</keyword>
<organism evidence="10 11">
    <name type="scientific">Eruca vesicaria subsp. sativa</name>
    <name type="common">Garden rocket</name>
    <name type="synonym">Eruca sativa</name>
    <dbReference type="NCBI Taxonomy" id="29727"/>
    <lineage>
        <taxon>Eukaryota</taxon>
        <taxon>Viridiplantae</taxon>
        <taxon>Streptophyta</taxon>
        <taxon>Embryophyta</taxon>
        <taxon>Tracheophyta</taxon>
        <taxon>Spermatophyta</taxon>
        <taxon>Magnoliopsida</taxon>
        <taxon>eudicotyledons</taxon>
        <taxon>Gunneridae</taxon>
        <taxon>Pentapetalae</taxon>
        <taxon>rosids</taxon>
        <taxon>malvids</taxon>
        <taxon>Brassicales</taxon>
        <taxon>Brassicaceae</taxon>
        <taxon>Brassiceae</taxon>
        <taxon>Eruca</taxon>
    </lineage>
</organism>
<evidence type="ECO:0000313" key="11">
    <source>
        <dbReference type="Proteomes" id="UP001642260"/>
    </source>
</evidence>
<evidence type="ECO:0000256" key="1">
    <source>
        <dbReference type="ARBA" id="ARBA00004613"/>
    </source>
</evidence>
<dbReference type="PANTHER" id="PTHR47967">
    <property type="entry name" value="OS07G0603500 PROTEIN-RELATED"/>
    <property type="match status" value="1"/>
</dbReference>
<evidence type="ECO:0000256" key="8">
    <source>
        <dbReference type="SAM" id="SignalP"/>
    </source>
</evidence>
<feature type="domain" description="Peptidase A1" evidence="9">
    <location>
        <begin position="59"/>
        <end position="378"/>
    </location>
</feature>
<dbReference type="Gene3D" id="2.40.70.10">
    <property type="entry name" value="Acid Proteases"/>
    <property type="match status" value="2"/>
</dbReference>
<dbReference type="FunFam" id="2.40.70.10:FF:000050">
    <property type="entry name" value="Aspartic proteinase CDR1"/>
    <property type="match status" value="1"/>
</dbReference>
<dbReference type="InterPro" id="IPR032799">
    <property type="entry name" value="TAXi_C"/>
</dbReference>
<comment type="subcellular location">
    <subcellularLocation>
        <location evidence="1">Secreted</location>
    </subcellularLocation>
</comment>
<feature type="signal peptide" evidence="8">
    <location>
        <begin position="1"/>
        <end position="22"/>
    </location>
</feature>
<keyword evidence="5" id="KW-0064">Aspartyl protease</keyword>
<evidence type="ECO:0000313" key="10">
    <source>
        <dbReference type="EMBL" id="CAH8361383.1"/>
    </source>
</evidence>
<dbReference type="Proteomes" id="UP001642260">
    <property type="component" value="Unassembled WGS sequence"/>
</dbReference>
<dbReference type="PROSITE" id="PS51767">
    <property type="entry name" value="PEPTIDASE_A1"/>
    <property type="match status" value="1"/>
</dbReference>
<evidence type="ECO:0000256" key="2">
    <source>
        <dbReference type="ARBA" id="ARBA00007447"/>
    </source>
</evidence>
<evidence type="ECO:0000259" key="9">
    <source>
        <dbReference type="PROSITE" id="PS51767"/>
    </source>
</evidence>
<evidence type="ECO:0000256" key="3">
    <source>
        <dbReference type="ARBA" id="ARBA00022525"/>
    </source>
</evidence>
<dbReference type="GO" id="GO:0006508">
    <property type="term" value="P:proteolysis"/>
    <property type="evidence" value="ECO:0007669"/>
    <property type="project" value="UniProtKB-KW"/>
</dbReference>
<proteinExistence type="inferred from homology"/>
<keyword evidence="7" id="KW-0325">Glycoprotein</keyword>
<dbReference type="CDD" id="cd05476">
    <property type="entry name" value="pepsin_A_like_plant"/>
    <property type="match status" value="1"/>
</dbReference>
<dbReference type="InterPro" id="IPR021109">
    <property type="entry name" value="Peptidase_aspartic_dom_sf"/>
</dbReference>
<dbReference type="SUPFAM" id="SSF50630">
    <property type="entry name" value="Acid proteases"/>
    <property type="match status" value="1"/>
</dbReference>
<dbReference type="GO" id="GO:0004190">
    <property type="term" value="F:aspartic-type endopeptidase activity"/>
    <property type="evidence" value="ECO:0007669"/>
    <property type="project" value="UniProtKB-KW"/>
</dbReference>
<dbReference type="GO" id="GO:0005576">
    <property type="term" value="C:extracellular region"/>
    <property type="evidence" value="ECO:0007669"/>
    <property type="project" value="UniProtKB-SubCell"/>
</dbReference>
<dbReference type="AlphaFoldDB" id="A0ABC8KW09"/>
<comment type="caution">
    <text evidence="10">The sequence shown here is derived from an EMBL/GenBank/DDBJ whole genome shotgun (WGS) entry which is preliminary data.</text>
</comment>
<keyword evidence="11" id="KW-1185">Reference proteome</keyword>
<dbReference type="InterPro" id="IPR051708">
    <property type="entry name" value="Plant_Aspart_Prot_A1"/>
</dbReference>
<dbReference type="EMBL" id="CAKOAT010305154">
    <property type="protein sequence ID" value="CAH8361383.1"/>
    <property type="molecule type" value="Genomic_DNA"/>
</dbReference>
<keyword evidence="8" id="KW-0732">Signal</keyword>
<evidence type="ECO:0000256" key="5">
    <source>
        <dbReference type="ARBA" id="ARBA00022750"/>
    </source>
</evidence>
<accession>A0ABC8KW09</accession>
<name>A0ABC8KW09_ERUVS</name>
<feature type="chain" id="PRO_5044745347" description="Peptidase A1 domain-containing protein" evidence="8">
    <location>
        <begin position="23"/>
        <end position="387"/>
    </location>
</feature>
<dbReference type="InterPro" id="IPR032861">
    <property type="entry name" value="TAXi_N"/>
</dbReference>